<accession>A0A2T0Q0H7</accession>
<keyword evidence="4 7" id="KW-0560">Oxidoreductase</keyword>
<protein>
    <submittedName>
        <fullName evidence="8">Cytochrome P450</fullName>
    </submittedName>
</protein>
<dbReference type="Proteomes" id="UP000237846">
    <property type="component" value="Unassembled WGS sequence"/>
</dbReference>
<evidence type="ECO:0000256" key="4">
    <source>
        <dbReference type="ARBA" id="ARBA00023002"/>
    </source>
</evidence>
<dbReference type="GO" id="GO:0005506">
    <property type="term" value="F:iron ion binding"/>
    <property type="evidence" value="ECO:0007669"/>
    <property type="project" value="InterPro"/>
</dbReference>
<evidence type="ECO:0000256" key="3">
    <source>
        <dbReference type="ARBA" id="ARBA00022723"/>
    </source>
</evidence>
<dbReference type="InterPro" id="IPR001128">
    <property type="entry name" value="Cyt_P450"/>
</dbReference>
<sequence>MTSSQDTVDLFDAAFIRDPYSAFRKVKGEGSVFPSRMEGVGTVWVVAGYAEARAALTDPRLAKDARHARGSFRDLEDPAGQEDPEFVMGRHMLSTDPPDHTRLRKIVSTAFTPRRVEALRPRIEQISRELLDALDGRDTADLLGAYAFPLPITVICELLGVPDGERDSFRTWSNDIVSDADFERSRASVRAILDYFGDLVAVKRKRPGDDLISALITATDEGDRLSERELLSTLFLLLIAGHETTVNLIGNGMLALLGHPDQLAALRADLELVPQAVEEFLRFDGPVNLATARFTTEEVELAGARIPANTMVLVALSAADHDDRQFDDAGRLDITRRPGGHLAFGHGIHYCLGAPLARLEGQIAIRDLLTRFPGLALDASHADLEWQFSTLIRGLKRLPVRLR</sequence>
<dbReference type="InterPro" id="IPR002397">
    <property type="entry name" value="Cyt_P450_B"/>
</dbReference>
<keyword evidence="6 7" id="KW-0503">Monooxygenase</keyword>
<dbReference type="PANTHER" id="PTHR46696">
    <property type="entry name" value="P450, PUTATIVE (EUROFUNG)-RELATED"/>
    <property type="match status" value="1"/>
</dbReference>
<dbReference type="PANTHER" id="PTHR46696:SF1">
    <property type="entry name" value="CYTOCHROME P450 YJIB-RELATED"/>
    <property type="match status" value="1"/>
</dbReference>
<dbReference type="OrthoDB" id="4133219at2"/>
<organism evidence="8 9">
    <name type="scientific">Allonocardiopsis opalescens</name>
    <dbReference type="NCBI Taxonomy" id="1144618"/>
    <lineage>
        <taxon>Bacteria</taxon>
        <taxon>Bacillati</taxon>
        <taxon>Actinomycetota</taxon>
        <taxon>Actinomycetes</taxon>
        <taxon>Streptosporangiales</taxon>
        <taxon>Allonocardiopsis</taxon>
    </lineage>
</organism>
<keyword evidence="9" id="KW-1185">Reference proteome</keyword>
<comment type="caution">
    <text evidence="8">The sequence shown here is derived from an EMBL/GenBank/DDBJ whole genome shotgun (WGS) entry which is preliminary data.</text>
</comment>
<dbReference type="RefSeq" id="WP_106249254.1">
    <property type="nucleotide sequence ID" value="NZ_PVZC01000006.1"/>
</dbReference>
<dbReference type="GO" id="GO:0020037">
    <property type="term" value="F:heme binding"/>
    <property type="evidence" value="ECO:0007669"/>
    <property type="project" value="InterPro"/>
</dbReference>
<evidence type="ECO:0000256" key="1">
    <source>
        <dbReference type="ARBA" id="ARBA00010617"/>
    </source>
</evidence>
<dbReference type="PRINTS" id="PR00359">
    <property type="entry name" value="BP450"/>
</dbReference>
<evidence type="ECO:0000256" key="5">
    <source>
        <dbReference type="ARBA" id="ARBA00023004"/>
    </source>
</evidence>
<evidence type="ECO:0000256" key="2">
    <source>
        <dbReference type="ARBA" id="ARBA00022617"/>
    </source>
</evidence>
<evidence type="ECO:0000313" key="9">
    <source>
        <dbReference type="Proteomes" id="UP000237846"/>
    </source>
</evidence>
<evidence type="ECO:0000256" key="7">
    <source>
        <dbReference type="RuleBase" id="RU000461"/>
    </source>
</evidence>
<dbReference type="FunFam" id="1.10.630.10:FF:000018">
    <property type="entry name" value="Cytochrome P450 monooxygenase"/>
    <property type="match status" value="1"/>
</dbReference>
<keyword evidence="3 7" id="KW-0479">Metal-binding</keyword>
<keyword evidence="2 7" id="KW-0349">Heme</keyword>
<dbReference type="AlphaFoldDB" id="A0A2T0Q0H7"/>
<dbReference type="SUPFAM" id="SSF48264">
    <property type="entry name" value="Cytochrome P450"/>
    <property type="match status" value="1"/>
</dbReference>
<keyword evidence="5 7" id="KW-0408">Iron</keyword>
<dbReference type="InterPro" id="IPR036396">
    <property type="entry name" value="Cyt_P450_sf"/>
</dbReference>
<dbReference type="GO" id="GO:0016705">
    <property type="term" value="F:oxidoreductase activity, acting on paired donors, with incorporation or reduction of molecular oxygen"/>
    <property type="evidence" value="ECO:0007669"/>
    <property type="project" value="InterPro"/>
</dbReference>
<dbReference type="EMBL" id="PVZC01000006">
    <property type="protein sequence ID" value="PRX97297.1"/>
    <property type="molecule type" value="Genomic_DNA"/>
</dbReference>
<comment type="similarity">
    <text evidence="1 7">Belongs to the cytochrome P450 family.</text>
</comment>
<dbReference type="Pfam" id="PF00067">
    <property type="entry name" value="p450"/>
    <property type="match status" value="2"/>
</dbReference>
<dbReference type="InterPro" id="IPR017972">
    <property type="entry name" value="Cyt_P450_CS"/>
</dbReference>
<dbReference type="CDD" id="cd11029">
    <property type="entry name" value="CYP107-like"/>
    <property type="match status" value="1"/>
</dbReference>
<dbReference type="GO" id="GO:0004497">
    <property type="term" value="F:monooxygenase activity"/>
    <property type="evidence" value="ECO:0007669"/>
    <property type="project" value="UniProtKB-KW"/>
</dbReference>
<proteinExistence type="inferred from homology"/>
<evidence type="ECO:0000256" key="6">
    <source>
        <dbReference type="ARBA" id="ARBA00023033"/>
    </source>
</evidence>
<dbReference type="PROSITE" id="PS00086">
    <property type="entry name" value="CYTOCHROME_P450"/>
    <property type="match status" value="1"/>
</dbReference>
<reference evidence="8 9" key="1">
    <citation type="submission" date="2018-03" db="EMBL/GenBank/DDBJ databases">
        <title>Genomic Encyclopedia of Archaeal and Bacterial Type Strains, Phase II (KMG-II): from individual species to whole genera.</title>
        <authorList>
            <person name="Goeker M."/>
        </authorList>
    </citation>
    <scope>NUCLEOTIDE SEQUENCE [LARGE SCALE GENOMIC DNA]</scope>
    <source>
        <strain evidence="8 9">DSM 45601</strain>
    </source>
</reference>
<dbReference type="Gene3D" id="1.10.630.10">
    <property type="entry name" value="Cytochrome P450"/>
    <property type="match status" value="1"/>
</dbReference>
<evidence type="ECO:0000313" key="8">
    <source>
        <dbReference type="EMBL" id="PRX97297.1"/>
    </source>
</evidence>
<gene>
    <name evidence="8" type="ORF">CLV72_106334</name>
</gene>
<name>A0A2T0Q0H7_9ACTN</name>